<protein>
    <recommendedName>
        <fullName evidence="3">GIY-YIG nuclease family protein</fullName>
    </recommendedName>
</protein>
<organism evidence="1 2">
    <name type="scientific">Pseudoduganella lurida</name>
    <dbReference type="NCBI Taxonomy" id="1036180"/>
    <lineage>
        <taxon>Bacteria</taxon>
        <taxon>Pseudomonadati</taxon>
        <taxon>Pseudomonadota</taxon>
        <taxon>Betaproteobacteria</taxon>
        <taxon>Burkholderiales</taxon>
        <taxon>Oxalobacteraceae</taxon>
        <taxon>Telluria group</taxon>
        <taxon>Pseudoduganella</taxon>
    </lineage>
</organism>
<dbReference type="AlphaFoldDB" id="A0A562RLV0"/>
<gene>
    <name evidence="1" type="ORF">IP91_01103</name>
</gene>
<dbReference type="RefSeq" id="WP_145647728.1">
    <property type="nucleotide sequence ID" value="NZ_VLLB01000001.1"/>
</dbReference>
<evidence type="ECO:0000313" key="1">
    <source>
        <dbReference type="EMBL" id="TWI70025.1"/>
    </source>
</evidence>
<dbReference type="Gene3D" id="3.40.1440.10">
    <property type="entry name" value="GIY-YIG endonuclease"/>
    <property type="match status" value="1"/>
</dbReference>
<dbReference type="Proteomes" id="UP000318431">
    <property type="component" value="Unassembled WGS sequence"/>
</dbReference>
<sequence length="120" mass="13689">MTDKRLLKQQYLETKTRAGVYMIRNRVTGRVLVAGAGDAQGALNRHRFELRQGSHRNRLLRQDWLSHGETSFTFEVLDMVKPGADTAADITRELADLLVLWRQEIPCHGALDYEPDRSAP</sequence>
<accession>A0A562RLV0</accession>
<dbReference type="InterPro" id="IPR035901">
    <property type="entry name" value="GIY-YIG_endonuc_sf"/>
</dbReference>
<keyword evidence="2" id="KW-1185">Reference proteome</keyword>
<name>A0A562RLV0_9BURK</name>
<evidence type="ECO:0000313" key="2">
    <source>
        <dbReference type="Proteomes" id="UP000318431"/>
    </source>
</evidence>
<comment type="caution">
    <text evidence="1">The sequence shown here is derived from an EMBL/GenBank/DDBJ whole genome shotgun (WGS) entry which is preliminary data.</text>
</comment>
<evidence type="ECO:0008006" key="3">
    <source>
        <dbReference type="Google" id="ProtNLM"/>
    </source>
</evidence>
<dbReference type="OrthoDB" id="9134286at2"/>
<dbReference type="CDD" id="cd10451">
    <property type="entry name" value="GIY-YIG_LuxR_like"/>
    <property type="match status" value="1"/>
</dbReference>
<dbReference type="EMBL" id="VLLB01000001">
    <property type="protein sequence ID" value="TWI70025.1"/>
    <property type="molecule type" value="Genomic_DNA"/>
</dbReference>
<reference evidence="1 2" key="1">
    <citation type="journal article" date="2015" name="Stand. Genomic Sci.">
        <title>Genomic Encyclopedia of Bacterial and Archaeal Type Strains, Phase III: the genomes of soil and plant-associated and newly described type strains.</title>
        <authorList>
            <person name="Whitman W.B."/>
            <person name="Woyke T."/>
            <person name="Klenk H.P."/>
            <person name="Zhou Y."/>
            <person name="Lilburn T.G."/>
            <person name="Beck B.J."/>
            <person name="De Vos P."/>
            <person name="Vandamme P."/>
            <person name="Eisen J.A."/>
            <person name="Garrity G."/>
            <person name="Hugenholtz P."/>
            <person name="Kyrpides N.C."/>
        </authorList>
    </citation>
    <scope>NUCLEOTIDE SEQUENCE [LARGE SCALE GENOMIC DNA]</scope>
    <source>
        <strain evidence="1 2">CGMCC 1.10822</strain>
    </source>
</reference>
<proteinExistence type="predicted"/>